<evidence type="ECO:0000313" key="2">
    <source>
        <dbReference type="EMBL" id="GMI33625.1"/>
    </source>
</evidence>
<reference evidence="2 3" key="1">
    <citation type="journal article" date="2023" name="Commun. Biol.">
        <title>Genome analysis of Parmales, the sister group of diatoms, reveals the evolutionary specialization of diatoms from phago-mixotrophs to photoautotrophs.</title>
        <authorList>
            <person name="Ban H."/>
            <person name="Sato S."/>
            <person name="Yoshikawa S."/>
            <person name="Yamada K."/>
            <person name="Nakamura Y."/>
            <person name="Ichinomiya M."/>
            <person name="Sato N."/>
            <person name="Blanc-Mathieu R."/>
            <person name="Endo H."/>
            <person name="Kuwata A."/>
            <person name="Ogata H."/>
        </authorList>
    </citation>
    <scope>NUCLEOTIDE SEQUENCE [LARGE SCALE GENOMIC DNA]</scope>
</reference>
<organism evidence="2 3">
    <name type="scientific">Tetraparma gracilis</name>
    <dbReference type="NCBI Taxonomy" id="2962635"/>
    <lineage>
        <taxon>Eukaryota</taxon>
        <taxon>Sar</taxon>
        <taxon>Stramenopiles</taxon>
        <taxon>Ochrophyta</taxon>
        <taxon>Bolidophyceae</taxon>
        <taxon>Parmales</taxon>
        <taxon>Triparmaceae</taxon>
        <taxon>Tetraparma</taxon>
    </lineage>
</organism>
<keyword evidence="3" id="KW-1185">Reference proteome</keyword>
<protein>
    <submittedName>
        <fullName evidence="2">Uncharacterized protein</fullName>
    </submittedName>
</protein>
<accession>A0ABQ6MUD8</accession>
<feature type="region of interest" description="Disordered" evidence="1">
    <location>
        <begin position="1"/>
        <end position="27"/>
    </location>
</feature>
<evidence type="ECO:0000256" key="1">
    <source>
        <dbReference type="SAM" id="MobiDB-lite"/>
    </source>
</evidence>
<comment type="caution">
    <text evidence="2">The sequence shown here is derived from an EMBL/GenBank/DDBJ whole genome shotgun (WGS) entry which is preliminary data.</text>
</comment>
<dbReference type="EMBL" id="BRYB01003258">
    <property type="protein sequence ID" value="GMI33625.1"/>
    <property type="molecule type" value="Genomic_DNA"/>
</dbReference>
<evidence type="ECO:0000313" key="3">
    <source>
        <dbReference type="Proteomes" id="UP001165060"/>
    </source>
</evidence>
<sequence length="151" mass="16674">MATIAPGDDKRPSIAPGATSDGHHPSQQILGTYYGPENCKWTFTFDNPLFVTAYCSNPQISPVKLTIDNDAWVGTIQEAGGLKHKFEVEFYFAPGNEAFWIHMHKRNAASCFDATARAVQGYRTSIFVREGKTAPEGQWGPEEKKCACVVM</sequence>
<name>A0ABQ6MUD8_9STRA</name>
<dbReference type="Proteomes" id="UP001165060">
    <property type="component" value="Unassembled WGS sequence"/>
</dbReference>
<proteinExistence type="predicted"/>
<gene>
    <name evidence="2" type="ORF">TeGR_g8629</name>
</gene>